<dbReference type="GO" id="GO:0005737">
    <property type="term" value="C:cytoplasm"/>
    <property type="evidence" value="ECO:0007669"/>
    <property type="project" value="InterPro"/>
</dbReference>
<evidence type="ECO:0000256" key="8">
    <source>
        <dbReference type="ARBA" id="ARBA00022777"/>
    </source>
</evidence>
<dbReference type="SMART" id="SM00073">
    <property type="entry name" value="HPT"/>
    <property type="match status" value="1"/>
</dbReference>
<evidence type="ECO:0000256" key="6">
    <source>
        <dbReference type="ARBA" id="ARBA00022679"/>
    </source>
</evidence>
<dbReference type="PROSITE" id="PS50894">
    <property type="entry name" value="HPT"/>
    <property type="match status" value="1"/>
</dbReference>
<comment type="caution">
    <text evidence="17">The sequence shown here is derived from an EMBL/GenBank/DDBJ whole genome shotgun (WGS) entry which is preliminary data.</text>
</comment>
<dbReference type="InterPro" id="IPR008207">
    <property type="entry name" value="Sig_transdc_His_kin_Hpt_dom"/>
</dbReference>
<dbReference type="FunFam" id="2.30.30.40:FF:000048">
    <property type="entry name" value="Chemotaxis protein CheA, putative"/>
    <property type="match status" value="1"/>
</dbReference>
<dbReference type="SUPFAM" id="SSF55874">
    <property type="entry name" value="ATPase domain of HSP90 chaperone/DNA topoisomerase II/histidine kinase"/>
    <property type="match status" value="1"/>
</dbReference>
<dbReference type="InterPro" id="IPR036061">
    <property type="entry name" value="CheW-like_dom_sf"/>
</dbReference>
<evidence type="ECO:0000256" key="13">
    <source>
        <dbReference type="SAM" id="MobiDB-lite"/>
    </source>
</evidence>
<evidence type="ECO:0000259" key="16">
    <source>
        <dbReference type="PROSITE" id="PS50894"/>
    </source>
</evidence>
<dbReference type="InterPro" id="IPR004358">
    <property type="entry name" value="Sig_transdc_His_kin-like_C"/>
</dbReference>
<dbReference type="PANTHER" id="PTHR43395">
    <property type="entry name" value="SENSOR HISTIDINE KINASE CHEA"/>
    <property type="match status" value="1"/>
</dbReference>
<dbReference type="InterPro" id="IPR036890">
    <property type="entry name" value="HATPase_C_sf"/>
</dbReference>
<dbReference type="Pfam" id="PF02895">
    <property type="entry name" value="H-kinase_dim"/>
    <property type="match status" value="1"/>
</dbReference>
<keyword evidence="10" id="KW-0902">Two-component regulatory system</keyword>
<dbReference type="InterPro" id="IPR003594">
    <property type="entry name" value="HATPase_dom"/>
</dbReference>
<dbReference type="EC" id="2.7.13.3" evidence="2"/>
<keyword evidence="6" id="KW-0808">Transferase</keyword>
<keyword evidence="7" id="KW-0547">Nucleotide-binding</keyword>
<evidence type="ECO:0000256" key="11">
    <source>
        <dbReference type="ARBA" id="ARBA00035100"/>
    </source>
</evidence>
<dbReference type="OrthoDB" id="9146932at2"/>
<dbReference type="Gene3D" id="1.20.120.160">
    <property type="entry name" value="HPT domain"/>
    <property type="match status" value="1"/>
</dbReference>
<evidence type="ECO:0000256" key="4">
    <source>
        <dbReference type="ARBA" id="ARBA00022500"/>
    </source>
</evidence>
<dbReference type="SUPFAM" id="SSF50341">
    <property type="entry name" value="CheW-like"/>
    <property type="match status" value="1"/>
</dbReference>
<comment type="function">
    <text evidence="11">Involved in the transmission of sensory signals from the chemoreceptors to the flagellar motors. CheA is autophosphorylated; it can transfer its phosphate group to either CheB or CheY.</text>
</comment>
<feature type="domain" description="CheW-like" evidence="15">
    <location>
        <begin position="540"/>
        <end position="675"/>
    </location>
</feature>
<dbReference type="AlphaFoldDB" id="A0A4S4B2U2"/>
<evidence type="ECO:0000256" key="7">
    <source>
        <dbReference type="ARBA" id="ARBA00022741"/>
    </source>
</evidence>
<dbReference type="SMART" id="SM00387">
    <property type="entry name" value="HATPase_c"/>
    <property type="match status" value="1"/>
</dbReference>
<reference evidence="17 18" key="1">
    <citation type="submission" date="2019-04" db="EMBL/GenBank/DDBJ databases">
        <title>Azoarcus nasutitermitis sp. nov. isolated from termite nest.</title>
        <authorList>
            <person name="Lin S.-Y."/>
            <person name="Hameed A."/>
            <person name="Hsu Y.-H."/>
            <person name="Young C.-C."/>
        </authorList>
    </citation>
    <scope>NUCLEOTIDE SEQUENCE [LARGE SCALE GENOMIC DNA]</scope>
    <source>
        <strain evidence="17 18">CC-YHH838</strain>
    </source>
</reference>
<evidence type="ECO:0000259" key="14">
    <source>
        <dbReference type="PROSITE" id="PS50109"/>
    </source>
</evidence>
<dbReference type="InterPro" id="IPR002545">
    <property type="entry name" value="CheW-lke_dom"/>
</dbReference>
<dbReference type="PANTHER" id="PTHR43395:SF10">
    <property type="entry name" value="CHEMOTAXIS PROTEIN CHEA"/>
    <property type="match status" value="1"/>
</dbReference>
<comment type="catalytic activity">
    <reaction evidence="1">
        <text>ATP + protein L-histidine = ADP + protein N-phospho-L-histidine.</text>
        <dbReference type="EC" id="2.7.13.3"/>
    </reaction>
</comment>
<dbReference type="Gene3D" id="1.10.287.560">
    <property type="entry name" value="Histidine kinase CheA-like, homodimeric domain"/>
    <property type="match status" value="1"/>
</dbReference>
<evidence type="ECO:0000256" key="3">
    <source>
        <dbReference type="ARBA" id="ARBA00021495"/>
    </source>
</evidence>
<organism evidence="17 18">
    <name type="scientific">Pseudothauera nasutitermitis</name>
    <dbReference type="NCBI Taxonomy" id="2565930"/>
    <lineage>
        <taxon>Bacteria</taxon>
        <taxon>Pseudomonadati</taxon>
        <taxon>Pseudomonadota</taxon>
        <taxon>Betaproteobacteria</taxon>
        <taxon>Rhodocyclales</taxon>
        <taxon>Zoogloeaceae</taxon>
        <taxon>Pseudothauera</taxon>
    </lineage>
</organism>
<dbReference type="PRINTS" id="PR00344">
    <property type="entry name" value="BCTRLSENSOR"/>
</dbReference>
<dbReference type="CDD" id="cd00088">
    <property type="entry name" value="HPT"/>
    <property type="match status" value="1"/>
</dbReference>
<dbReference type="CDD" id="cd16916">
    <property type="entry name" value="HATPase_CheA-like"/>
    <property type="match status" value="1"/>
</dbReference>
<dbReference type="Pfam" id="PF02518">
    <property type="entry name" value="HATPase_c"/>
    <property type="match status" value="1"/>
</dbReference>
<dbReference type="InterPro" id="IPR051315">
    <property type="entry name" value="Bact_Chemotaxis_CheA"/>
</dbReference>
<dbReference type="SMART" id="SM00260">
    <property type="entry name" value="CheW"/>
    <property type="match status" value="1"/>
</dbReference>
<evidence type="ECO:0000256" key="5">
    <source>
        <dbReference type="ARBA" id="ARBA00022553"/>
    </source>
</evidence>
<sequence>MSLDLSQFHQLFFEEAGEHLQNIEAILLRIDPRHAAQEDVAEIFRAAHSIKGSGATFGFEDVAALMHAMEELLDRVRKGELPFDERMVEAGLAACDALRNLLDARRGGPPADAARAREAAARLAALAQGAAPSATAGAVAGKDVGTAWEAVFRLARVVAGSELLVDNMLQELARLGACEVLERPGPLGGDGSWRVRIHGPEDEAGLRAVLELVTDPGELVIRAVDAPPAPTADETPYEEEAEDGSYTLFEPFPQLPADVPAHDEPRPEAVDGDTAPPQEAHAMSRGGADASIRVSVDKVEELANLVGELVITRSILNELAGEMEATELFDRLMNGLGLLERNTRELQSSVMAIRMVPVANVFARFPRLVHDLGARLGKRVRLRLEGEQAELDKSLVERIVDPLTHLVRNALDHGIESPAARRAAGKPEEGELVLRALHQGSYILVEVEDDGAGLSRERILASARARGLPASDALSDAEVWQLIFEPGLSTAETVTEVSGRGVGMDVVKRNIAELGGQVEIRSLPGRGTRIGVRLPLTLAIADGLVVGVGDELYVIPLGFVGETLQAPPEAIGRIGGQPRTLRVQGDYLPVIELGRRFAVPGAHAEWTEGIMVLVEANGARAALLVDTLVDQRQVVIKSLEANFRKVAGFSAATVLGNGKVALILDVAALIDGARAAGLAA</sequence>
<keyword evidence="8" id="KW-0418">Kinase</keyword>
<dbReference type="Gene3D" id="3.30.565.10">
    <property type="entry name" value="Histidine kinase-like ATPase, C-terminal domain"/>
    <property type="match status" value="1"/>
</dbReference>
<dbReference type="CDD" id="cd00731">
    <property type="entry name" value="CheA_reg"/>
    <property type="match status" value="1"/>
</dbReference>
<keyword evidence="18" id="KW-1185">Reference proteome</keyword>
<dbReference type="EMBL" id="SSOC01000002">
    <property type="protein sequence ID" value="THF66505.1"/>
    <property type="molecule type" value="Genomic_DNA"/>
</dbReference>
<keyword evidence="9" id="KW-0067">ATP-binding</keyword>
<dbReference type="PROSITE" id="PS50109">
    <property type="entry name" value="HIS_KIN"/>
    <property type="match status" value="1"/>
</dbReference>
<dbReference type="RefSeq" id="WP_136347446.1">
    <property type="nucleotide sequence ID" value="NZ_SSOC01000002.1"/>
</dbReference>
<evidence type="ECO:0000256" key="1">
    <source>
        <dbReference type="ARBA" id="ARBA00000085"/>
    </source>
</evidence>
<evidence type="ECO:0000259" key="15">
    <source>
        <dbReference type="PROSITE" id="PS50851"/>
    </source>
</evidence>
<evidence type="ECO:0000313" key="17">
    <source>
        <dbReference type="EMBL" id="THF66505.1"/>
    </source>
</evidence>
<gene>
    <name evidence="17" type="ORF">E6C76_06620</name>
</gene>
<dbReference type="GO" id="GO:0006935">
    <property type="term" value="P:chemotaxis"/>
    <property type="evidence" value="ECO:0007669"/>
    <property type="project" value="UniProtKB-KW"/>
</dbReference>
<dbReference type="InterPro" id="IPR004105">
    <property type="entry name" value="CheA-like_dim"/>
</dbReference>
<feature type="region of interest" description="Disordered" evidence="13">
    <location>
        <begin position="258"/>
        <end position="287"/>
    </location>
</feature>
<dbReference type="PROSITE" id="PS50851">
    <property type="entry name" value="CHEW"/>
    <property type="match status" value="1"/>
</dbReference>
<evidence type="ECO:0000313" key="18">
    <source>
        <dbReference type="Proteomes" id="UP000308430"/>
    </source>
</evidence>
<feature type="domain" description="HPt" evidence="16">
    <location>
        <begin position="1"/>
        <end position="105"/>
    </location>
</feature>
<evidence type="ECO:0000256" key="9">
    <source>
        <dbReference type="ARBA" id="ARBA00022840"/>
    </source>
</evidence>
<dbReference type="InterPro" id="IPR036097">
    <property type="entry name" value="HisK_dim/P_sf"/>
</dbReference>
<dbReference type="InterPro" id="IPR037006">
    <property type="entry name" value="CheA-like_homodim_sf"/>
</dbReference>
<name>A0A4S4B2U2_9RHOO</name>
<accession>A0A4S4B2U2</accession>
<dbReference type="Pfam" id="PF01627">
    <property type="entry name" value="Hpt"/>
    <property type="match status" value="1"/>
</dbReference>
<evidence type="ECO:0000256" key="12">
    <source>
        <dbReference type="PROSITE-ProRule" id="PRU00110"/>
    </source>
</evidence>
<dbReference type="FunFam" id="3.30.565.10:FF:000016">
    <property type="entry name" value="Chemotaxis protein CheA, putative"/>
    <property type="match status" value="1"/>
</dbReference>
<keyword evidence="5 12" id="KW-0597">Phosphoprotein</keyword>
<dbReference type="SUPFAM" id="SSF47226">
    <property type="entry name" value="Histidine-containing phosphotransfer domain, HPT domain"/>
    <property type="match status" value="1"/>
</dbReference>
<dbReference type="GO" id="GO:0005524">
    <property type="term" value="F:ATP binding"/>
    <property type="evidence" value="ECO:0007669"/>
    <property type="project" value="UniProtKB-KW"/>
</dbReference>
<dbReference type="Pfam" id="PF01584">
    <property type="entry name" value="CheW"/>
    <property type="match status" value="1"/>
</dbReference>
<dbReference type="InterPro" id="IPR005467">
    <property type="entry name" value="His_kinase_dom"/>
</dbReference>
<keyword evidence="4" id="KW-0145">Chemotaxis</keyword>
<evidence type="ECO:0000256" key="2">
    <source>
        <dbReference type="ARBA" id="ARBA00012438"/>
    </source>
</evidence>
<dbReference type="Proteomes" id="UP000308430">
    <property type="component" value="Unassembled WGS sequence"/>
</dbReference>
<dbReference type="SMART" id="SM01231">
    <property type="entry name" value="H-kinase_dim"/>
    <property type="match status" value="1"/>
</dbReference>
<dbReference type="GO" id="GO:0000155">
    <property type="term" value="F:phosphorelay sensor kinase activity"/>
    <property type="evidence" value="ECO:0007669"/>
    <property type="project" value="InterPro"/>
</dbReference>
<protein>
    <recommendedName>
        <fullName evidence="3">Chemotaxis protein CheA</fullName>
        <ecNumber evidence="2">2.7.13.3</ecNumber>
    </recommendedName>
</protein>
<feature type="modified residue" description="Phosphohistidine" evidence="12">
    <location>
        <position position="48"/>
    </location>
</feature>
<feature type="domain" description="Histidine kinase" evidence="14">
    <location>
        <begin position="297"/>
        <end position="538"/>
    </location>
</feature>
<dbReference type="InterPro" id="IPR036641">
    <property type="entry name" value="HPT_dom_sf"/>
</dbReference>
<dbReference type="Gene3D" id="2.30.30.40">
    <property type="entry name" value="SH3 Domains"/>
    <property type="match status" value="1"/>
</dbReference>
<dbReference type="SUPFAM" id="SSF47384">
    <property type="entry name" value="Homodimeric domain of signal transducing histidine kinase"/>
    <property type="match status" value="1"/>
</dbReference>
<proteinExistence type="predicted"/>
<feature type="compositionally biased region" description="Basic and acidic residues" evidence="13">
    <location>
        <begin position="260"/>
        <end position="269"/>
    </location>
</feature>
<evidence type="ECO:0000256" key="10">
    <source>
        <dbReference type="ARBA" id="ARBA00023012"/>
    </source>
</evidence>